<dbReference type="Gene3D" id="3.30.1240.10">
    <property type="match status" value="1"/>
</dbReference>
<dbReference type="InterPro" id="IPR006379">
    <property type="entry name" value="HAD-SF_hydro_IIB"/>
</dbReference>
<dbReference type="EC" id="3.1.3.-" evidence="1"/>
<dbReference type="Gene3D" id="3.40.50.1000">
    <property type="entry name" value="HAD superfamily/HAD-like"/>
    <property type="match status" value="1"/>
</dbReference>
<sequence>MPSWLLAMDVDGTILTDDYAVPAQVREQIQRARSQGIFTALATARAPRSVFHILEDVGGVDAAICFGGALTLKQERGVWRADDAEDDRTVAPELLHALVLRSRSAGVSLAAYGAENVYVDRLNDILAHQFGKTGLTCVEGDLLAVGEPILKLLAIADTQTLPVLEELRGAFGQTLSCLYSHANFLEVTHRSVSKGNAVESLRLSLGIARENVVTIGDSENDLSMFAVAGMPIAMGNAADSVKRSAKWVTETNGRAGVAVALRHCAQTLWRI</sequence>
<dbReference type="NCBIfam" id="TIGR01484">
    <property type="entry name" value="HAD-SF-IIB"/>
    <property type="match status" value="1"/>
</dbReference>
<name>A0ABV7DDJ6_9HYPH</name>
<dbReference type="GO" id="GO:0016787">
    <property type="term" value="F:hydrolase activity"/>
    <property type="evidence" value="ECO:0007669"/>
    <property type="project" value="UniProtKB-KW"/>
</dbReference>
<dbReference type="InterPro" id="IPR000150">
    <property type="entry name" value="Cof"/>
</dbReference>
<proteinExistence type="predicted"/>
<dbReference type="PROSITE" id="PS01228">
    <property type="entry name" value="COF_1"/>
    <property type="match status" value="1"/>
</dbReference>
<dbReference type="RefSeq" id="WP_257318288.1">
    <property type="nucleotide sequence ID" value="NZ_JANFDG010000047.1"/>
</dbReference>
<comment type="caution">
    <text evidence="1">The sequence shown here is derived from an EMBL/GenBank/DDBJ whole genome shotgun (WGS) entry which is preliminary data.</text>
</comment>
<dbReference type="PANTHER" id="PTHR10000:SF8">
    <property type="entry name" value="HAD SUPERFAMILY HYDROLASE-LIKE, TYPE 3"/>
    <property type="match status" value="1"/>
</dbReference>
<gene>
    <name evidence="1" type="ORF">ACFOHH_07750</name>
</gene>
<reference evidence="2" key="1">
    <citation type="journal article" date="2019" name="Int. J. Syst. Evol. Microbiol.">
        <title>The Global Catalogue of Microorganisms (GCM) 10K type strain sequencing project: providing services to taxonomists for standard genome sequencing and annotation.</title>
        <authorList>
            <consortium name="The Broad Institute Genomics Platform"/>
            <consortium name="The Broad Institute Genome Sequencing Center for Infectious Disease"/>
            <person name="Wu L."/>
            <person name="Ma J."/>
        </authorList>
    </citation>
    <scope>NUCLEOTIDE SEQUENCE [LARGE SCALE GENOMIC DNA]</scope>
    <source>
        <strain evidence="2">KCTC 52677</strain>
    </source>
</reference>
<organism evidence="1 2">
    <name type="scientific">Shinella pollutisoli</name>
    <dbReference type="NCBI Taxonomy" id="2250594"/>
    <lineage>
        <taxon>Bacteria</taxon>
        <taxon>Pseudomonadati</taxon>
        <taxon>Pseudomonadota</taxon>
        <taxon>Alphaproteobacteria</taxon>
        <taxon>Hyphomicrobiales</taxon>
        <taxon>Rhizobiaceae</taxon>
        <taxon>Shinella</taxon>
    </lineage>
</organism>
<keyword evidence="1" id="KW-0378">Hydrolase</keyword>
<protein>
    <submittedName>
        <fullName evidence="1">Cof-type HAD-IIB family hydrolase</fullName>
        <ecNumber evidence="1">3.1.3.-</ecNumber>
    </submittedName>
</protein>
<dbReference type="Pfam" id="PF08282">
    <property type="entry name" value="Hydrolase_3"/>
    <property type="match status" value="1"/>
</dbReference>
<dbReference type="SUPFAM" id="SSF56784">
    <property type="entry name" value="HAD-like"/>
    <property type="match status" value="1"/>
</dbReference>
<evidence type="ECO:0000313" key="1">
    <source>
        <dbReference type="EMBL" id="MFC3072991.1"/>
    </source>
</evidence>
<dbReference type="InterPro" id="IPR036412">
    <property type="entry name" value="HAD-like_sf"/>
</dbReference>
<dbReference type="SFLD" id="SFLDS00003">
    <property type="entry name" value="Haloacid_Dehalogenase"/>
    <property type="match status" value="1"/>
</dbReference>
<dbReference type="CDD" id="cd07516">
    <property type="entry name" value="HAD_Pase"/>
    <property type="match status" value="1"/>
</dbReference>
<dbReference type="SFLD" id="SFLDG01140">
    <property type="entry name" value="C2.B:_Phosphomannomutase_and_P"/>
    <property type="match status" value="1"/>
</dbReference>
<keyword evidence="2" id="KW-1185">Reference proteome</keyword>
<dbReference type="PANTHER" id="PTHR10000">
    <property type="entry name" value="PHOSPHOSERINE PHOSPHATASE"/>
    <property type="match status" value="1"/>
</dbReference>
<dbReference type="InterPro" id="IPR023214">
    <property type="entry name" value="HAD_sf"/>
</dbReference>
<dbReference type="PROSITE" id="PS01229">
    <property type="entry name" value="COF_2"/>
    <property type="match status" value="1"/>
</dbReference>
<evidence type="ECO:0000313" key="2">
    <source>
        <dbReference type="Proteomes" id="UP001595377"/>
    </source>
</evidence>
<accession>A0ABV7DDJ6</accession>
<dbReference type="Proteomes" id="UP001595377">
    <property type="component" value="Unassembled WGS sequence"/>
</dbReference>
<dbReference type="NCBIfam" id="TIGR00099">
    <property type="entry name" value="Cof-subfamily"/>
    <property type="match status" value="1"/>
</dbReference>
<dbReference type="EMBL" id="JBHRSP010000013">
    <property type="protein sequence ID" value="MFC3072991.1"/>
    <property type="molecule type" value="Genomic_DNA"/>
</dbReference>